<evidence type="ECO:0000313" key="2">
    <source>
        <dbReference type="EMBL" id="VUZ50122.1"/>
    </source>
</evidence>
<feature type="non-terminal residue" evidence="2">
    <location>
        <position position="93"/>
    </location>
</feature>
<feature type="region of interest" description="Disordered" evidence="1">
    <location>
        <begin position="1"/>
        <end position="50"/>
    </location>
</feature>
<dbReference type="EMBL" id="CABIJS010000344">
    <property type="protein sequence ID" value="VUZ50122.1"/>
    <property type="molecule type" value="Genomic_DNA"/>
</dbReference>
<reference evidence="2 3" key="1">
    <citation type="submission" date="2019-07" db="EMBL/GenBank/DDBJ databases">
        <authorList>
            <person name="Jastrzebski P J."/>
            <person name="Paukszto L."/>
            <person name="Jastrzebski P J."/>
        </authorList>
    </citation>
    <scope>NUCLEOTIDE SEQUENCE [LARGE SCALE GENOMIC DNA]</scope>
    <source>
        <strain evidence="2 3">WMS-il1</strain>
    </source>
</reference>
<evidence type="ECO:0000256" key="1">
    <source>
        <dbReference type="SAM" id="MobiDB-lite"/>
    </source>
</evidence>
<evidence type="ECO:0000313" key="3">
    <source>
        <dbReference type="Proteomes" id="UP000321570"/>
    </source>
</evidence>
<accession>A0A564YS74</accession>
<dbReference type="AlphaFoldDB" id="A0A564YS74"/>
<sequence>MHATPDKKSSKPHPTLQSLNGILGHSQTTRPFSAQERRKSQNGEIGAKLLKSQRNLETEYLSNCSDRTSQFIDTRNILTANEETENFERKKIE</sequence>
<organism evidence="2 3">
    <name type="scientific">Hymenolepis diminuta</name>
    <name type="common">Rat tapeworm</name>
    <dbReference type="NCBI Taxonomy" id="6216"/>
    <lineage>
        <taxon>Eukaryota</taxon>
        <taxon>Metazoa</taxon>
        <taxon>Spiralia</taxon>
        <taxon>Lophotrochozoa</taxon>
        <taxon>Platyhelminthes</taxon>
        <taxon>Cestoda</taxon>
        <taxon>Eucestoda</taxon>
        <taxon>Cyclophyllidea</taxon>
        <taxon>Hymenolepididae</taxon>
        <taxon>Hymenolepis</taxon>
    </lineage>
</organism>
<name>A0A564YS74_HYMDI</name>
<keyword evidence="3" id="KW-1185">Reference proteome</keyword>
<feature type="compositionally biased region" description="Polar residues" evidence="1">
    <location>
        <begin position="15"/>
        <end position="32"/>
    </location>
</feature>
<gene>
    <name evidence="2" type="ORF">WMSIL1_LOCUS9028</name>
</gene>
<dbReference type="Proteomes" id="UP000321570">
    <property type="component" value="Unassembled WGS sequence"/>
</dbReference>
<protein>
    <submittedName>
        <fullName evidence="2">Uncharacterized protein</fullName>
    </submittedName>
</protein>
<proteinExistence type="predicted"/>